<evidence type="ECO:0000313" key="1">
    <source>
        <dbReference type="EnsemblMetazoa" id="OVOC9471.1"/>
    </source>
</evidence>
<evidence type="ECO:0000313" key="2">
    <source>
        <dbReference type="Proteomes" id="UP000024404"/>
    </source>
</evidence>
<proteinExistence type="predicted"/>
<dbReference type="EMBL" id="CMVM020000276">
    <property type="status" value="NOT_ANNOTATED_CDS"/>
    <property type="molecule type" value="Genomic_DNA"/>
</dbReference>
<sequence>MDDALIEWRLRKDGKDRRIVIKIRCHYQSTSHALLMIGCVLNECLKLLQLQFLMKNPQD</sequence>
<dbReference type="Proteomes" id="UP000024404">
    <property type="component" value="Unassembled WGS sequence"/>
</dbReference>
<accession>A0A8R1U1C1</accession>
<organism evidence="1 2">
    <name type="scientific">Onchocerca volvulus</name>
    <dbReference type="NCBI Taxonomy" id="6282"/>
    <lineage>
        <taxon>Eukaryota</taxon>
        <taxon>Metazoa</taxon>
        <taxon>Ecdysozoa</taxon>
        <taxon>Nematoda</taxon>
        <taxon>Chromadorea</taxon>
        <taxon>Rhabditida</taxon>
        <taxon>Spirurina</taxon>
        <taxon>Spiruromorpha</taxon>
        <taxon>Filarioidea</taxon>
        <taxon>Onchocercidae</taxon>
        <taxon>Onchocerca</taxon>
    </lineage>
</organism>
<protein>
    <submittedName>
        <fullName evidence="1">Uncharacterized protein</fullName>
    </submittedName>
</protein>
<reference evidence="2" key="1">
    <citation type="submission" date="2013-10" db="EMBL/GenBank/DDBJ databases">
        <title>Genome sequencing of Onchocerca volvulus.</title>
        <authorList>
            <person name="Cotton J."/>
            <person name="Tsai J."/>
            <person name="Stanley E."/>
            <person name="Tracey A."/>
            <person name="Holroyd N."/>
            <person name="Lustigman S."/>
            <person name="Berriman M."/>
        </authorList>
    </citation>
    <scope>NUCLEOTIDE SEQUENCE</scope>
</reference>
<keyword evidence="2" id="KW-1185">Reference proteome</keyword>
<reference evidence="1" key="2">
    <citation type="submission" date="2022-06" db="UniProtKB">
        <authorList>
            <consortium name="EnsemblMetazoa"/>
        </authorList>
    </citation>
    <scope>IDENTIFICATION</scope>
</reference>
<name>A0A8R1U1C1_ONCVO</name>
<dbReference type="EnsemblMetazoa" id="OVOC9471.1">
    <property type="protein sequence ID" value="OVOC9471.1"/>
    <property type="gene ID" value="WBGene00246280"/>
</dbReference>
<dbReference type="AlphaFoldDB" id="A0A8R1U1C1"/>